<dbReference type="AlphaFoldDB" id="A0A6A6CNW2"/>
<keyword evidence="5" id="KW-0560">Oxidoreductase</keyword>
<dbReference type="PRINTS" id="PR00465">
    <property type="entry name" value="EP450IV"/>
</dbReference>
<dbReference type="GO" id="GO:0004497">
    <property type="term" value="F:monooxygenase activity"/>
    <property type="evidence" value="ECO:0007669"/>
    <property type="project" value="UniProtKB-KW"/>
</dbReference>
<evidence type="ECO:0000313" key="10">
    <source>
        <dbReference type="Proteomes" id="UP000799537"/>
    </source>
</evidence>
<gene>
    <name evidence="9" type="ORF">M409DRAFT_66208</name>
</gene>
<evidence type="ECO:0000256" key="6">
    <source>
        <dbReference type="ARBA" id="ARBA00023004"/>
    </source>
</evidence>
<protein>
    <recommendedName>
        <fullName evidence="11">Cytochrome P450</fullName>
    </recommendedName>
</protein>
<dbReference type="GeneID" id="54570109"/>
<dbReference type="EMBL" id="ML993594">
    <property type="protein sequence ID" value="KAF2167166.1"/>
    <property type="molecule type" value="Genomic_DNA"/>
</dbReference>
<sequence>MVRTGVHREADIIEKARRANEGKPFKIFHYAGEVTVLPSEYADLVAFDKRLSLGAYLKKDFHTHLSGLNPIAALHDEQMLLHKIVRRFSKNLARDDFRRLLVSQAVQNTNRLLGHTQGWSEICIYDFVLDSVARLDVRALWGETLSNNEEWIALAKTYMPSAVAAAIQLSIAPKPMYYLVRLLAPDFRRVLRLARQAEDIIVPIVEERRKSKAQAIADGLLPSLFDDAFEWAEKESMGSEYDIAGTQLALLISAVHTSADLITQALILLAQRQDAVCQLREEIERVLVAEGLARGAFQKMNLLDSTIKETLRIKPAGNFSVQRNSSSDVQITPELKILKGQSMVVDTSRRLDATVFQDPDIFQPDRFLRLRQDPRWGAKALLVSTSSEHLAFGHGNQVCPGRFFVDLKVKILLCHLLLSFDWKLAPGTNTEPSAMGPLLIANQKTRILSKRREDAFEMMKL</sequence>
<evidence type="ECO:0000256" key="4">
    <source>
        <dbReference type="ARBA" id="ARBA00022723"/>
    </source>
</evidence>
<dbReference type="Proteomes" id="UP000799537">
    <property type="component" value="Unassembled WGS sequence"/>
</dbReference>
<dbReference type="RefSeq" id="XP_033668055.1">
    <property type="nucleotide sequence ID" value="XM_033816837.1"/>
</dbReference>
<keyword evidence="3 8" id="KW-0349">Heme</keyword>
<keyword evidence="10" id="KW-1185">Reference proteome</keyword>
<keyword evidence="7" id="KW-0503">Monooxygenase</keyword>
<dbReference type="OrthoDB" id="1844152at2759"/>
<evidence type="ECO:0000256" key="5">
    <source>
        <dbReference type="ARBA" id="ARBA00023002"/>
    </source>
</evidence>
<dbReference type="InterPro" id="IPR036396">
    <property type="entry name" value="Cyt_P450_sf"/>
</dbReference>
<dbReference type="Pfam" id="PF00067">
    <property type="entry name" value="p450"/>
    <property type="match status" value="1"/>
</dbReference>
<dbReference type="InterPro" id="IPR001128">
    <property type="entry name" value="Cyt_P450"/>
</dbReference>
<evidence type="ECO:0008006" key="11">
    <source>
        <dbReference type="Google" id="ProtNLM"/>
    </source>
</evidence>
<dbReference type="Gene3D" id="1.10.630.10">
    <property type="entry name" value="Cytochrome P450"/>
    <property type="match status" value="1"/>
</dbReference>
<evidence type="ECO:0000256" key="8">
    <source>
        <dbReference type="PIRSR" id="PIRSR602403-1"/>
    </source>
</evidence>
<reference evidence="9" key="1">
    <citation type="journal article" date="2020" name="Stud. Mycol.">
        <title>101 Dothideomycetes genomes: a test case for predicting lifestyles and emergence of pathogens.</title>
        <authorList>
            <person name="Haridas S."/>
            <person name="Albert R."/>
            <person name="Binder M."/>
            <person name="Bloem J."/>
            <person name="Labutti K."/>
            <person name="Salamov A."/>
            <person name="Andreopoulos B."/>
            <person name="Baker S."/>
            <person name="Barry K."/>
            <person name="Bills G."/>
            <person name="Bluhm B."/>
            <person name="Cannon C."/>
            <person name="Castanera R."/>
            <person name="Culley D."/>
            <person name="Daum C."/>
            <person name="Ezra D."/>
            <person name="Gonzalez J."/>
            <person name="Henrissat B."/>
            <person name="Kuo A."/>
            <person name="Liang C."/>
            <person name="Lipzen A."/>
            <person name="Lutzoni F."/>
            <person name="Magnuson J."/>
            <person name="Mondo S."/>
            <person name="Nolan M."/>
            <person name="Ohm R."/>
            <person name="Pangilinan J."/>
            <person name="Park H.-J."/>
            <person name="Ramirez L."/>
            <person name="Alfaro M."/>
            <person name="Sun H."/>
            <person name="Tritt A."/>
            <person name="Yoshinaga Y."/>
            <person name="Zwiers L.-H."/>
            <person name="Turgeon B."/>
            <person name="Goodwin S."/>
            <person name="Spatafora J."/>
            <person name="Crous P."/>
            <person name="Grigoriev I."/>
        </authorList>
    </citation>
    <scope>NUCLEOTIDE SEQUENCE</scope>
    <source>
        <strain evidence="9">ATCC 36951</strain>
    </source>
</reference>
<dbReference type="GO" id="GO:0020037">
    <property type="term" value="F:heme binding"/>
    <property type="evidence" value="ECO:0007669"/>
    <property type="project" value="InterPro"/>
</dbReference>
<feature type="binding site" description="axial binding residue" evidence="8">
    <location>
        <position position="399"/>
    </location>
    <ligand>
        <name>heme</name>
        <dbReference type="ChEBI" id="CHEBI:30413"/>
    </ligand>
    <ligandPart>
        <name>Fe</name>
        <dbReference type="ChEBI" id="CHEBI:18248"/>
    </ligandPart>
</feature>
<evidence type="ECO:0000256" key="7">
    <source>
        <dbReference type="ARBA" id="ARBA00023033"/>
    </source>
</evidence>
<keyword evidence="6 8" id="KW-0408">Iron</keyword>
<dbReference type="GO" id="GO:0016705">
    <property type="term" value="F:oxidoreductase activity, acting on paired donors, with incorporation or reduction of molecular oxygen"/>
    <property type="evidence" value="ECO:0007669"/>
    <property type="project" value="InterPro"/>
</dbReference>
<dbReference type="PANTHER" id="PTHR46206:SF2">
    <property type="entry name" value="CYTOCHROME P450 MONOOXYGENASE AUSG-RELATED"/>
    <property type="match status" value="1"/>
</dbReference>
<evidence type="ECO:0000313" key="9">
    <source>
        <dbReference type="EMBL" id="KAF2167166.1"/>
    </source>
</evidence>
<evidence type="ECO:0000256" key="3">
    <source>
        <dbReference type="ARBA" id="ARBA00022617"/>
    </source>
</evidence>
<dbReference type="PANTHER" id="PTHR46206">
    <property type="entry name" value="CYTOCHROME P450"/>
    <property type="match status" value="1"/>
</dbReference>
<comment type="similarity">
    <text evidence="2">Belongs to the cytochrome P450 family.</text>
</comment>
<dbReference type="GO" id="GO:0005506">
    <property type="term" value="F:iron ion binding"/>
    <property type="evidence" value="ECO:0007669"/>
    <property type="project" value="InterPro"/>
</dbReference>
<comment type="cofactor">
    <cofactor evidence="1 8">
        <name>heme</name>
        <dbReference type="ChEBI" id="CHEBI:30413"/>
    </cofactor>
</comment>
<dbReference type="InterPro" id="IPR002403">
    <property type="entry name" value="Cyt_P450_E_grp-IV"/>
</dbReference>
<evidence type="ECO:0000256" key="1">
    <source>
        <dbReference type="ARBA" id="ARBA00001971"/>
    </source>
</evidence>
<keyword evidence="4 8" id="KW-0479">Metal-binding</keyword>
<proteinExistence type="inferred from homology"/>
<organism evidence="9 10">
    <name type="scientific">Zasmidium cellare ATCC 36951</name>
    <dbReference type="NCBI Taxonomy" id="1080233"/>
    <lineage>
        <taxon>Eukaryota</taxon>
        <taxon>Fungi</taxon>
        <taxon>Dikarya</taxon>
        <taxon>Ascomycota</taxon>
        <taxon>Pezizomycotina</taxon>
        <taxon>Dothideomycetes</taxon>
        <taxon>Dothideomycetidae</taxon>
        <taxon>Mycosphaerellales</taxon>
        <taxon>Mycosphaerellaceae</taxon>
        <taxon>Zasmidium</taxon>
    </lineage>
</organism>
<accession>A0A6A6CNW2</accession>
<name>A0A6A6CNW2_ZASCE</name>
<evidence type="ECO:0000256" key="2">
    <source>
        <dbReference type="ARBA" id="ARBA00010617"/>
    </source>
</evidence>
<dbReference type="CDD" id="cd11041">
    <property type="entry name" value="CYP503A1-like"/>
    <property type="match status" value="1"/>
</dbReference>
<dbReference type="SUPFAM" id="SSF48264">
    <property type="entry name" value="Cytochrome P450"/>
    <property type="match status" value="1"/>
</dbReference>